<dbReference type="Pfam" id="PF04434">
    <property type="entry name" value="SWIM"/>
    <property type="match status" value="1"/>
</dbReference>
<dbReference type="PROSITE" id="PS50966">
    <property type="entry name" value="ZF_SWIM"/>
    <property type="match status" value="1"/>
</dbReference>
<reference evidence="4 5" key="1">
    <citation type="submission" date="2023-03" db="EMBL/GenBank/DDBJ databases">
        <title>Complete genome sequence of Tepidibacter sp. SWIR-1, isolated from a deep-sea hydrothermal vent.</title>
        <authorList>
            <person name="Li X."/>
        </authorList>
    </citation>
    <scope>NUCLEOTIDE SEQUENCE [LARGE SCALE GENOMIC DNA]</scope>
    <source>
        <strain evidence="4 5">SWIR-1</strain>
    </source>
</reference>
<keyword evidence="1" id="KW-0479">Metal-binding</keyword>
<gene>
    <name evidence="4" type="ORF">P4S50_08170</name>
</gene>
<accession>A0ABY8EGI3</accession>
<evidence type="ECO:0000259" key="3">
    <source>
        <dbReference type="PROSITE" id="PS50966"/>
    </source>
</evidence>
<dbReference type="Gene3D" id="3.30.420.10">
    <property type="entry name" value="Ribonuclease H-like superfamily/Ribonuclease H"/>
    <property type="match status" value="1"/>
</dbReference>
<name>A0ABY8EGI3_9FIRM</name>
<dbReference type="PROSITE" id="PS50879">
    <property type="entry name" value="RNASE_H_1"/>
    <property type="match status" value="1"/>
</dbReference>
<evidence type="ECO:0000259" key="2">
    <source>
        <dbReference type="PROSITE" id="PS50879"/>
    </source>
</evidence>
<dbReference type="InterPro" id="IPR036397">
    <property type="entry name" value="RNaseH_sf"/>
</dbReference>
<dbReference type="RefSeq" id="WP_277734306.1">
    <property type="nucleotide sequence ID" value="NZ_CP120733.1"/>
</dbReference>
<dbReference type="CDD" id="cd09279">
    <property type="entry name" value="RNase_HI_like"/>
    <property type="match status" value="1"/>
</dbReference>
<dbReference type="InterPro" id="IPR012337">
    <property type="entry name" value="RNaseH-like_sf"/>
</dbReference>
<evidence type="ECO:0000313" key="5">
    <source>
        <dbReference type="Proteomes" id="UP001222800"/>
    </source>
</evidence>
<dbReference type="EMBL" id="CP120733">
    <property type="protein sequence ID" value="WFD12041.1"/>
    <property type="molecule type" value="Genomic_DNA"/>
</dbReference>
<protein>
    <submittedName>
        <fullName evidence="4">Ribonuclease HI family protein</fullName>
    </submittedName>
</protein>
<dbReference type="InterPro" id="IPR002156">
    <property type="entry name" value="RNaseH_domain"/>
</dbReference>
<dbReference type="Pfam" id="PF13456">
    <property type="entry name" value="RVT_3"/>
    <property type="match status" value="1"/>
</dbReference>
<feature type="domain" description="SWIM-type" evidence="3">
    <location>
        <begin position="175"/>
        <end position="202"/>
    </location>
</feature>
<sequence>MIKCNFDGACNNNGNKEADTGLGYAIYDTKHNVYLKEISLYGGNGTNNTAEYKALIECMKDLIGLGLIKEEINIYGDSDLIIKQVIGQWKCKKEHLIPLRDEAVKLMNKFDDLNIKWVPRNENALADKLSKEGINQKNAIKDINDDKTINKEVLPITVFNLGDGIYKVVDRGCFYAVDINRKFCSCPENQKNKEKCNHIMYIENM</sequence>
<keyword evidence="5" id="KW-1185">Reference proteome</keyword>
<dbReference type="PANTHER" id="PTHR46387">
    <property type="entry name" value="POLYNUCLEOTIDYL TRANSFERASE, RIBONUCLEASE H-LIKE SUPERFAMILY PROTEIN"/>
    <property type="match status" value="1"/>
</dbReference>
<evidence type="ECO:0000313" key="4">
    <source>
        <dbReference type="EMBL" id="WFD12041.1"/>
    </source>
</evidence>
<feature type="domain" description="RNase H type-1" evidence="2">
    <location>
        <begin position="1"/>
        <end position="135"/>
    </location>
</feature>
<dbReference type="SUPFAM" id="SSF53098">
    <property type="entry name" value="Ribonuclease H-like"/>
    <property type="match status" value="1"/>
</dbReference>
<dbReference type="PANTHER" id="PTHR46387:SF2">
    <property type="entry name" value="RIBONUCLEASE HI"/>
    <property type="match status" value="1"/>
</dbReference>
<dbReference type="Proteomes" id="UP001222800">
    <property type="component" value="Chromosome"/>
</dbReference>
<organism evidence="4 5">
    <name type="scientific">Tepidibacter hydrothermalis</name>
    <dbReference type="NCBI Taxonomy" id="3036126"/>
    <lineage>
        <taxon>Bacteria</taxon>
        <taxon>Bacillati</taxon>
        <taxon>Bacillota</taxon>
        <taxon>Clostridia</taxon>
        <taxon>Peptostreptococcales</taxon>
        <taxon>Peptostreptococcaceae</taxon>
        <taxon>Tepidibacter</taxon>
    </lineage>
</organism>
<evidence type="ECO:0000256" key="1">
    <source>
        <dbReference type="PROSITE-ProRule" id="PRU00325"/>
    </source>
</evidence>
<keyword evidence="1" id="KW-0862">Zinc</keyword>
<proteinExistence type="predicted"/>
<keyword evidence="1" id="KW-0863">Zinc-finger</keyword>
<dbReference type="InterPro" id="IPR007527">
    <property type="entry name" value="Znf_SWIM"/>
</dbReference>